<keyword evidence="4" id="KW-1185">Reference proteome</keyword>
<organism evidence="3 4">
    <name type="scientific">Sutterella faecalis</name>
    <dbReference type="NCBI Taxonomy" id="2584944"/>
    <lineage>
        <taxon>Bacteria</taxon>
        <taxon>Pseudomonadati</taxon>
        <taxon>Pseudomonadota</taxon>
        <taxon>Betaproteobacteria</taxon>
        <taxon>Burkholderiales</taxon>
        <taxon>Sutterellaceae</taxon>
        <taxon>Sutterella</taxon>
    </lineage>
</organism>
<proteinExistence type="predicted"/>
<dbReference type="PANTHER" id="PTHR34704">
    <property type="entry name" value="ATPASE"/>
    <property type="match status" value="1"/>
</dbReference>
<dbReference type="EMBL" id="CP040882">
    <property type="protein sequence ID" value="QDA53955.1"/>
    <property type="molecule type" value="Genomic_DNA"/>
</dbReference>
<evidence type="ECO:0000259" key="2">
    <source>
        <dbReference type="Pfam" id="PF03008"/>
    </source>
</evidence>
<dbReference type="SUPFAM" id="SSF52540">
    <property type="entry name" value="P-loop containing nucleoside triphosphate hydrolases"/>
    <property type="match status" value="1"/>
</dbReference>
<evidence type="ECO:0000259" key="1">
    <source>
        <dbReference type="Pfam" id="PF01637"/>
    </source>
</evidence>
<evidence type="ECO:0000313" key="4">
    <source>
        <dbReference type="Proteomes" id="UP000308889"/>
    </source>
</evidence>
<dbReference type="Gene3D" id="3.40.50.300">
    <property type="entry name" value="P-loop containing nucleotide triphosphate hydrolases"/>
    <property type="match status" value="1"/>
</dbReference>
<protein>
    <submittedName>
        <fullName evidence="3">ATP-binding protein</fullName>
    </submittedName>
</protein>
<reference evidence="4" key="1">
    <citation type="submission" date="2019-06" db="EMBL/GenBank/DDBJ databases">
        <authorList>
            <person name="Oh B.S."/>
        </authorList>
    </citation>
    <scope>NUCLEOTIDE SEQUENCE [LARGE SCALE GENOMIC DNA]</scope>
    <source>
        <strain evidence="4">KGMB03119</strain>
    </source>
</reference>
<feature type="domain" description="DUF234" evidence="2">
    <location>
        <begin position="323"/>
        <end position="410"/>
    </location>
</feature>
<gene>
    <name evidence="3" type="ORF">FG381_02745</name>
</gene>
<dbReference type="RefSeq" id="WP_139687436.1">
    <property type="nucleotide sequence ID" value="NZ_CP040882.1"/>
</dbReference>
<name>A0ABX5VED4_9BURK</name>
<dbReference type="Pfam" id="PF01637">
    <property type="entry name" value="ATPase_2"/>
    <property type="match status" value="1"/>
</dbReference>
<dbReference type="InterPro" id="IPR004256">
    <property type="entry name" value="DUF234"/>
</dbReference>
<sequence length="457" mass="52151">MRTFYGRKEELQALHKFLSIVQRRRTSQMVAVIGRRRVGKTTLMLKAFEGCELPVFYFFADANVDEAETARAWLNEVSRTYAVEYPPALTRPEEVIGYLMQLTQTKPAVCIIDECQNLNQINKAFWSQLQRIWDTKKDRSQLLLVMSGSIISAMEAIFGESSQPLFGRLSGQLMLKPFNPREILDILRNEAPGLSPRDILTLYAVTGGVAKYLELLIEAEALTERQIVEFIFSNAGGWLRSEGAIYLANEFRADSPIYLQILKKVAAGKIRWNEIQDGIDTIVSPYISRLEQFRLLEKNIPFGAKAGTRNSRYRVVDPYFHFWLKFVDPLESRTLAEANRWGVLIEKTLGSLSTYLGRALENWYREECLSSGEWIEAGAWWDKRGENEIDLVAMSIDRKTILFGEAKLNPEKFNAVKLAMKVEHFFSQHPELRGAAVRQCGLFPEGMGTSLSQLPPE</sequence>
<dbReference type="PANTHER" id="PTHR34704:SF1">
    <property type="entry name" value="ATPASE"/>
    <property type="match status" value="1"/>
</dbReference>
<dbReference type="InterPro" id="IPR027417">
    <property type="entry name" value="P-loop_NTPase"/>
</dbReference>
<feature type="domain" description="ATPase" evidence="1">
    <location>
        <begin position="4"/>
        <end position="215"/>
    </location>
</feature>
<keyword evidence="3" id="KW-0067">ATP-binding</keyword>
<accession>A0ABX5VED4</accession>
<evidence type="ECO:0000313" key="3">
    <source>
        <dbReference type="EMBL" id="QDA53955.1"/>
    </source>
</evidence>
<dbReference type="Pfam" id="PF03008">
    <property type="entry name" value="DUF234"/>
    <property type="match status" value="1"/>
</dbReference>
<dbReference type="InterPro" id="IPR011579">
    <property type="entry name" value="ATPase_dom"/>
</dbReference>
<keyword evidence="3" id="KW-0547">Nucleotide-binding</keyword>
<dbReference type="GO" id="GO:0005524">
    <property type="term" value="F:ATP binding"/>
    <property type="evidence" value="ECO:0007669"/>
    <property type="project" value="UniProtKB-KW"/>
</dbReference>
<dbReference type="Proteomes" id="UP000308889">
    <property type="component" value="Chromosome"/>
</dbReference>